<feature type="transmembrane region" description="Helical" evidence="2">
    <location>
        <begin position="26"/>
        <end position="47"/>
    </location>
</feature>
<comment type="caution">
    <text evidence="3">The sequence shown here is derived from an EMBL/GenBank/DDBJ whole genome shotgun (WGS) entry which is preliminary data.</text>
</comment>
<feature type="region of interest" description="Disordered" evidence="1">
    <location>
        <begin position="1"/>
        <end position="21"/>
    </location>
</feature>
<feature type="compositionally biased region" description="Pro residues" evidence="1">
    <location>
        <begin position="1"/>
        <end position="13"/>
    </location>
</feature>
<evidence type="ECO:0000256" key="1">
    <source>
        <dbReference type="SAM" id="MobiDB-lite"/>
    </source>
</evidence>
<organism evidence="3 4">
    <name type="scientific">Enteractinococcus helveticum</name>
    <dbReference type="NCBI Taxonomy" id="1837282"/>
    <lineage>
        <taxon>Bacteria</taxon>
        <taxon>Bacillati</taxon>
        <taxon>Actinomycetota</taxon>
        <taxon>Actinomycetes</taxon>
        <taxon>Micrococcales</taxon>
        <taxon>Micrococcaceae</taxon>
    </lineage>
</organism>
<evidence type="ECO:0000313" key="3">
    <source>
        <dbReference type="EMBL" id="HJF14226.1"/>
    </source>
</evidence>
<keyword evidence="2" id="KW-0472">Membrane</keyword>
<dbReference type="AlphaFoldDB" id="A0A921K7K2"/>
<accession>A0A921K7K2</accession>
<evidence type="ECO:0000256" key="2">
    <source>
        <dbReference type="SAM" id="Phobius"/>
    </source>
</evidence>
<reference evidence="3" key="2">
    <citation type="submission" date="2021-09" db="EMBL/GenBank/DDBJ databases">
        <authorList>
            <person name="Gilroy R."/>
        </authorList>
    </citation>
    <scope>NUCLEOTIDE SEQUENCE</scope>
    <source>
        <strain evidence="3">ChiHjej13B12-14962</strain>
    </source>
</reference>
<keyword evidence="2" id="KW-0812">Transmembrane</keyword>
<keyword evidence="2" id="KW-1133">Transmembrane helix</keyword>
<name>A0A921K7K2_9MICC</name>
<reference evidence="3" key="1">
    <citation type="journal article" date="2021" name="PeerJ">
        <title>Extensive microbial diversity within the chicken gut microbiome revealed by metagenomics and culture.</title>
        <authorList>
            <person name="Gilroy R."/>
            <person name="Ravi A."/>
            <person name="Getino M."/>
            <person name="Pursley I."/>
            <person name="Horton D.L."/>
            <person name="Alikhan N.F."/>
            <person name="Baker D."/>
            <person name="Gharbi K."/>
            <person name="Hall N."/>
            <person name="Watson M."/>
            <person name="Adriaenssens E.M."/>
            <person name="Foster-Nyarko E."/>
            <person name="Jarju S."/>
            <person name="Secka A."/>
            <person name="Antonio M."/>
            <person name="Oren A."/>
            <person name="Chaudhuri R.R."/>
            <person name="La Ragione R."/>
            <person name="Hildebrand F."/>
            <person name="Pallen M.J."/>
        </authorList>
    </citation>
    <scope>NUCLEOTIDE SEQUENCE</scope>
    <source>
        <strain evidence="3">ChiHjej13B12-14962</strain>
    </source>
</reference>
<dbReference type="EMBL" id="DYXC01000069">
    <property type="protein sequence ID" value="HJF14226.1"/>
    <property type="molecule type" value="Genomic_DNA"/>
</dbReference>
<dbReference type="RefSeq" id="WP_303904038.1">
    <property type="nucleotide sequence ID" value="NZ_DYXC01000069.1"/>
</dbReference>
<evidence type="ECO:0000313" key="4">
    <source>
        <dbReference type="Proteomes" id="UP000703315"/>
    </source>
</evidence>
<sequence length="164" mass="17665">MTLHPGPPPPPPQSSRTMQSAKKPRIWPWIVGVVAALGIGGAVGYGGTPEPEIITKEVEIEVEPADMDDRRAELDERDEALTATETQIEENTIPGSGIYLVGEDIKPGTYRSNGSDCYWARLSGTSGESNEIITNNVVEGTAYVTIATSDVAFETSRCGEWTLQ</sequence>
<dbReference type="Proteomes" id="UP000703315">
    <property type="component" value="Unassembled WGS sequence"/>
</dbReference>
<gene>
    <name evidence="3" type="ORF">K8V32_05395</name>
</gene>
<proteinExistence type="predicted"/>
<protein>
    <submittedName>
        <fullName evidence="3">Uncharacterized protein</fullName>
    </submittedName>
</protein>